<reference evidence="4" key="2">
    <citation type="submission" date="2025-08" db="UniProtKB">
        <authorList>
            <consortium name="RefSeq"/>
        </authorList>
    </citation>
    <scope>IDENTIFICATION</scope>
    <source>
        <tissue evidence="4">Leaf</tissue>
    </source>
</reference>
<dbReference type="Pfam" id="PF00665">
    <property type="entry name" value="rve"/>
    <property type="match status" value="1"/>
</dbReference>
<evidence type="ECO:0000259" key="1">
    <source>
        <dbReference type="PROSITE" id="PS50879"/>
    </source>
</evidence>
<dbReference type="PROSITE" id="PS50879">
    <property type="entry name" value="RNASE_H_1"/>
    <property type="match status" value="1"/>
</dbReference>
<protein>
    <submittedName>
        <fullName evidence="4">Uncharacterized protein</fullName>
    </submittedName>
</protein>
<sequence>MRAHTVKVISKADPIKYILSRPVLSGRLAKWAMLISQHDVVYVPQKAIKGQSLADFLAAHPIPSHWELPDDLPGEEVFYIDVLPPWEMYFDGAARQDGAGAGVILVSPEKHVFTYSFTLTNLCSNNVAEYQALVLGLQMAKEMKIQDLDVYGDSKLVIHQLLDDYDVKKDDLIPYYKHASQLLAEFESVRLQHVPRSANKTADALANLAATFALGAEENMSVPVCNRWVINPQDEVEIEAEELSGAVTVYEIDIEDWRRPLIDFLVHEKLPSDLKHKMEIRRRAPRFIYYKETLYRRSFLGTWLRCLGDEEAAKTMQEAHSGVCGAHQSGPKLHDRVKRMGYYWPTMVQDCMELAKKCEACQFHANFIHQPPEPLHPTVTSWPFEAWGLDVVGPITPKSSGGHAYILAATDYFSKWAEAIPLREVKKENVVDFIRNHIIHRYGVPRYIITDNGTPFV</sequence>
<dbReference type="InterPro" id="IPR012337">
    <property type="entry name" value="RNaseH-like_sf"/>
</dbReference>
<dbReference type="RefSeq" id="XP_056685703.1">
    <property type="nucleotide sequence ID" value="XM_056829725.1"/>
</dbReference>
<dbReference type="PROSITE" id="PS50994">
    <property type="entry name" value="INTEGRASE"/>
    <property type="match status" value="1"/>
</dbReference>
<gene>
    <name evidence="4" type="primary">LOC130461575</name>
</gene>
<dbReference type="InterPro" id="IPR002156">
    <property type="entry name" value="RNaseH_domain"/>
</dbReference>
<dbReference type="Pfam" id="PF13456">
    <property type="entry name" value="RVT_3"/>
    <property type="match status" value="1"/>
</dbReference>
<accession>A0ABM3QQS2</accession>
<dbReference type="InterPro" id="IPR036397">
    <property type="entry name" value="RNaseH_sf"/>
</dbReference>
<name>A0ABM3QQS2_SPIOL</name>
<feature type="domain" description="RNase H type-1" evidence="1">
    <location>
        <begin position="82"/>
        <end position="211"/>
    </location>
</feature>
<keyword evidence="3" id="KW-1185">Reference proteome</keyword>
<dbReference type="PANTHER" id="PTHR48475">
    <property type="entry name" value="RIBONUCLEASE H"/>
    <property type="match status" value="1"/>
</dbReference>
<dbReference type="InterPro" id="IPR041588">
    <property type="entry name" value="Integrase_H2C2"/>
</dbReference>
<dbReference type="InterPro" id="IPR001584">
    <property type="entry name" value="Integrase_cat-core"/>
</dbReference>
<evidence type="ECO:0000313" key="4">
    <source>
        <dbReference type="RefSeq" id="XP_056685703.1"/>
    </source>
</evidence>
<dbReference type="Proteomes" id="UP000813463">
    <property type="component" value="Chromosome 5"/>
</dbReference>
<dbReference type="GeneID" id="130461575"/>
<dbReference type="PANTHER" id="PTHR48475:SF1">
    <property type="entry name" value="RNASE H TYPE-1 DOMAIN-CONTAINING PROTEIN"/>
    <property type="match status" value="1"/>
</dbReference>
<dbReference type="SUPFAM" id="SSF53098">
    <property type="entry name" value="Ribonuclease H-like"/>
    <property type="match status" value="2"/>
</dbReference>
<dbReference type="CDD" id="cd09279">
    <property type="entry name" value="RNase_HI_like"/>
    <property type="match status" value="1"/>
</dbReference>
<organism evidence="3 4">
    <name type="scientific">Spinacia oleracea</name>
    <name type="common">Spinach</name>
    <dbReference type="NCBI Taxonomy" id="3562"/>
    <lineage>
        <taxon>Eukaryota</taxon>
        <taxon>Viridiplantae</taxon>
        <taxon>Streptophyta</taxon>
        <taxon>Embryophyta</taxon>
        <taxon>Tracheophyta</taxon>
        <taxon>Spermatophyta</taxon>
        <taxon>Magnoliopsida</taxon>
        <taxon>eudicotyledons</taxon>
        <taxon>Gunneridae</taxon>
        <taxon>Pentapetalae</taxon>
        <taxon>Caryophyllales</taxon>
        <taxon>Chenopodiaceae</taxon>
        <taxon>Chenopodioideae</taxon>
        <taxon>Anserineae</taxon>
        <taxon>Spinacia</taxon>
    </lineage>
</organism>
<dbReference type="Pfam" id="PF17921">
    <property type="entry name" value="Integrase_H2C2"/>
    <property type="match status" value="1"/>
</dbReference>
<reference evidence="3" key="1">
    <citation type="journal article" date="2021" name="Nat. Commun.">
        <title>Genomic analyses provide insights into spinach domestication and the genetic basis of agronomic traits.</title>
        <authorList>
            <person name="Cai X."/>
            <person name="Sun X."/>
            <person name="Xu C."/>
            <person name="Sun H."/>
            <person name="Wang X."/>
            <person name="Ge C."/>
            <person name="Zhang Z."/>
            <person name="Wang Q."/>
            <person name="Fei Z."/>
            <person name="Jiao C."/>
            <person name="Wang Q."/>
        </authorList>
    </citation>
    <scope>NUCLEOTIDE SEQUENCE [LARGE SCALE GENOMIC DNA]</scope>
    <source>
        <strain evidence="3">cv. Varoflay</strain>
    </source>
</reference>
<dbReference type="Gene3D" id="3.30.420.10">
    <property type="entry name" value="Ribonuclease H-like superfamily/Ribonuclease H"/>
    <property type="match status" value="2"/>
</dbReference>
<proteinExistence type="predicted"/>
<evidence type="ECO:0000259" key="2">
    <source>
        <dbReference type="PROSITE" id="PS50994"/>
    </source>
</evidence>
<evidence type="ECO:0000313" key="3">
    <source>
        <dbReference type="Proteomes" id="UP000813463"/>
    </source>
</evidence>
<feature type="domain" description="Integrase catalytic" evidence="2">
    <location>
        <begin position="379"/>
        <end position="457"/>
    </location>
</feature>
<dbReference type="Gene3D" id="1.10.340.70">
    <property type="match status" value="1"/>
</dbReference>